<name>A0A0W1RB68_9EURY</name>
<protein>
    <submittedName>
        <fullName evidence="4">Thioesterase</fullName>
    </submittedName>
</protein>
<evidence type="ECO:0000313" key="4">
    <source>
        <dbReference type="EMBL" id="KTG10926.1"/>
    </source>
</evidence>
<dbReference type="EMBL" id="LOPU01000016">
    <property type="protein sequence ID" value="KTG10926.1"/>
    <property type="molecule type" value="Genomic_DNA"/>
</dbReference>
<dbReference type="Gene3D" id="3.10.129.10">
    <property type="entry name" value="Hotdog Thioesterase"/>
    <property type="match status" value="1"/>
</dbReference>
<dbReference type="InterPro" id="IPR029069">
    <property type="entry name" value="HotDog_dom_sf"/>
</dbReference>
<dbReference type="SUPFAM" id="SSF54637">
    <property type="entry name" value="Thioesterase/thiol ester dehydrase-isomerase"/>
    <property type="match status" value="1"/>
</dbReference>
<evidence type="ECO:0000259" key="3">
    <source>
        <dbReference type="Pfam" id="PF03061"/>
    </source>
</evidence>
<feature type="domain" description="Thioesterase" evidence="3">
    <location>
        <begin position="46"/>
        <end position="116"/>
    </location>
</feature>
<dbReference type="CDD" id="cd03443">
    <property type="entry name" value="PaaI_thioesterase"/>
    <property type="match status" value="1"/>
</dbReference>
<dbReference type="InterPro" id="IPR006683">
    <property type="entry name" value="Thioestr_dom"/>
</dbReference>
<dbReference type="NCBIfam" id="TIGR00369">
    <property type="entry name" value="unchar_dom_1"/>
    <property type="match status" value="1"/>
</dbReference>
<dbReference type="PANTHER" id="PTHR42856:SF1">
    <property type="entry name" value="ACYL-COENZYME A THIOESTERASE PAAI"/>
    <property type="match status" value="1"/>
</dbReference>
<dbReference type="PANTHER" id="PTHR42856">
    <property type="entry name" value="ACYL-COENZYME A THIOESTERASE PAAI"/>
    <property type="match status" value="1"/>
</dbReference>
<dbReference type="Proteomes" id="UP000054387">
    <property type="component" value="Unassembled WGS sequence"/>
</dbReference>
<organism evidence="4 5">
    <name type="scientific">Haloprofundus marisrubri</name>
    <dbReference type="NCBI Taxonomy" id="1514971"/>
    <lineage>
        <taxon>Archaea</taxon>
        <taxon>Methanobacteriati</taxon>
        <taxon>Methanobacteriota</taxon>
        <taxon>Stenosarchaea group</taxon>
        <taxon>Halobacteria</taxon>
        <taxon>Halobacteriales</taxon>
        <taxon>Haloferacaceae</taxon>
        <taxon>Haloprofundus</taxon>
    </lineage>
</organism>
<gene>
    <name evidence="4" type="ORF">AUR64_07050</name>
</gene>
<dbReference type="GO" id="GO:0016289">
    <property type="term" value="F:acyl-CoA hydrolase activity"/>
    <property type="evidence" value="ECO:0007669"/>
    <property type="project" value="TreeGrafter"/>
</dbReference>
<reference evidence="4 5" key="1">
    <citation type="submission" date="2015-12" db="EMBL/GenBank/DDBJ databases">
        <title>Haloprofundus marisrubri gen. nov., sp. nov., an extremely halophilic archaeon isolated from the Discovery deep brine-seawater interface in the Red Sea.</title>
        <authorList>
            <person name="Zhang G."/>
            <person name="Stingl U."/>
            <person name="Rashid M."/>
        </authorList>
    </citation>
    <scope>NUCLEOTIDE SEQUENCE [LARGE SCALE GENOMIC DNA]</scope>
    <source>
        <strain evidence="4 5">SB9</strain>
    </source>
</reference>
<dbReference type="STRING" id="1514971.AUR64_07050"/>
<evidence type="ECO:0000256" key="2">
    <source>
        <dbReference type="SAM" id="MobiDB-lite"/>
    </source>
</evidence>
<dbReference type="InterPro" id="IPR052723">
    <property type="entry name" value="Acyl-CoA_thioesterase_PaaI"/>
</dbReference>
<accession>A0A0W1RB68</accession>
<keyword evidence="5" id="KW-1185">Reference proteome</keyword>
<evidence type="ECO:0000313" key="5">
    <source>
        <dbReference type="Proteomes" id="UP000054387"/>
    </source>
</evidence>
<evidence type="ECO:0000256" key="1">
    <source>
        <dbReference type="ARBA" id="ARBA00022801"/>
    </source>
</evidence>
<keyword evidence="1" id="KW-0378">Hydrolase</keyword>
<comment type="caution">
    <text evidence="4">The sequence shown here is derived from an EMBL/GenBank/DDBJ whole genome shotgun (WGS) entry which is preliminary data.</text>
</comment>
<dbReference type="RefSeq" id="WP_058580724.1">
    <property type="nucleotide sequence ID" value="NZ_LOPU01000016.1"/>
</dbReference>
<dbReference type="AlphaFoldDB" id="A0A0W1RB68"/>
<feature type="region of interest" description="Disordered" evidence="2">
    <location>
        <begin position="124"/>
        <end position="145"/>
    </location>
</feature>
<dbReference type="InterPro" id="IPR003736">
    <property type="entry name" value="PAAI_dom"/>
</dbReference>
<sequence>MSLESLLNGLPFVEHLGIEIDDVDEGYASGHVELTSELSSVPGRKIAHGGVAYALADTVGGASVMSLHYAPTPTIDMRIDYLAPGQDDLVAEAEVVRNGNSVAVTDIEIRDVEGTHVADARGVFKTGGGDGETAWGTGSPELDDR</sequence>
<proteinExistence type="predicted"/>
<dbReference type="OrthoDB" id="202256at2157"/>
<dbReference type="Pfam" id="PF03061">
    <property type="entry name" value="4HBT"/>
    <property type="match status" value="1"/>
</dbReference>